<evidence type="ECO:0000313" key="8">
    <source>
        <dbReference type="Proteomes" id="UP000030982"/>
    </source>
</evidence>
<keyword evidence="2 6" id="KW-0479">Metal-binding</keyword>
<evidence type="ECO:0000256" key="1">
    <source>
        <dbReference type="ARBA" id="ARBA00010759"/>
    </source>
</evidence>
<dbReference type="SUPFAM" id="SSF56420">
    <property type="entry name" value="Peptide deformylase"/>
    <property type="match status" value="1"/>
</dbReference>
<dbReference type="PANTHER" id="PTHR10458">
    <property type="entry name" value="PEPTIDE DEFORMYLASE"/>
    <property type="match status" value="1"/>
</dbReference>
<dbReference type="RefSeq" id="WP_043119665.1">
    <property type="nucleotide sequence ID" value="NZ_JTDL01000033.1"/>
</dbReference>
<dbReference type="Proteomes" id="UP000030982">
    <property type="component" value="Unassembled WGS sequence"/>
</dbReference>
<dbReference type="NCBIfam" id="NF001159">
    <property type="entry name" value="PRK00150.1-3"/>
    <property type="match status" value="1"/>
</dbReference>
<dbReference type="GO" id="GO:0006412">
    <property type="term" value="P:translation"/>
    <property type="evidence" value="ECO:0007669"/>
    <property type="project" value="UniProtKB-UniRule"/>
</dbReference>
<evidence type="ECO:0000256" key="2">
    <source>
        <dbReference type="ARBA" id="ARBA00022723"/>
    </source>
</evidence>
<dbReference type="PANTHER" id="PTHR10458:SF2">
    <property type="entry name" value="PEPTIDE DEFORMYLASE, MITOCHONDRIAL"/>
    <property type="match status" value="1"/>
</dbReference>
<keyword evidence="4 6" id="KW-0648">Protein biosynthesis</keyword>
<keyword evidence="5 6" id="KW-0408">Iron</keyword>
<dbReference type="STRING" id="1338436.LK10_01670"/>
<evidence type="ECO:0000256" key="5">
    <source>
        <dbReference type="ARBA" id="ARBA00023004"/>
    </source>
</evidence>
<dbReference type="InterPro" id="IPR036821">
    <property type="entry name" value="Peptide_deformylase_sf"/>
</dbReference>
<evidence type="ECO:0000313" key="7">
    <source>
        <dbReference type="EMBL" id="KHL05162.1"/>
    </source>
</evidence>
<comment type="catalytic activity">
    <reaction evidence="6">
        <text>N-terminal N-formyl-L-methionyl-[peptide] + H2O = N-terminal L-methionyl-[peptide] + formate</text>
        <dbReference type="Rhea" id="RHEA:24420"/>
        <dbReference type="Rhea" id="RHEA-COMP:10639"/>
        <dbReference type="Rhea" id="RHEA-COMP:10640"/>
        <dbReference type="ChEBI" id="CHEBI:15377"/>
        <dbReference type="ChEBI" id="CHEBI:15740"/>
        <dbReference type="ChEBI" id="CHEBI:49298"/>
        <dbReference type="ChEBI" id="CHEBI:64731"/>
        <dbReference type="EC" id="3.5.1.88"/>
    </reaction>
</comment>
<feature type="binding site" evidence="6">
    <location>
        <position position="89"/>
    </location>
    <ligand>
        <name>Fe cation</name>
        <dbReference type="ChEBI" id="CHEBI:24875"/>
    </ligand>
</feature>
<dbReference type="InterPro" id="IPR023635">
    <property type="entry name" value="Peptide_deformylase"/>
</dbReference>
<dbReference type="HAMAP" id="MF_00163">
    <property type="entry name" value="Pep_deformylase"/>
    <property type="match status" value="1"/>
</dbReference>
<protein>
    <recommendedName>
        <fullName evidence="6">Peptide deformylase</fullName>
        <shortName evidence="6">PDF</shortName>
        <ecNumber evidence="6">3.5.1.88</ecNumber>
    </recommendedName>
    <alternativeName>
        <fullName evidence="6">Polypeptide deformylase</fullName>
    </alternativeName>
</protein>
<dbReference type="NCBIfam" id="TIGR00079">
    <property type="entry name" value="pept_deformyl"/>
    <property type="match status" value="1"/>
</dbReference>
<dbReference type="GO" id="GO:0042586">
    <property type="term" value="F:peptide deformylase activity"/>
    <property type="evidence" value="ECO:0007669"/>
    <property type="project" value="UniProtKB-UniRule"/>
</dbReference>
<reference evidence="7 8" key="1">
    <citation type="submission" date="2014-09" db="EMBL/GenBank/DDBJ databases">
        <title>Genome sequence of Sinomonas sp. MUSC 117.</title>
        <authorList>
            <person name="Lee L.-H."/>
        </authorList>
    </citation>
    <scope>NUCLEOTIDE SEQUENCE [LARGE SCALE GENOMIC DNA]</scope>
    <source>
        <strain evidence="7 8">MUSC 117</strain>
    </source>
</reference>
<evidence type="ECO:0000256" key="3">
    <source>
        <dbReference type="ARBA" id="ARBA00022801"/>
    </source>
</evidence>
<dbReference type="Pfam" id="PF01327">
    <property type="entry name" value="Pep_deformylase"/>
    <property type="match status" value="1"/>
</dbReference>
<keyword evidence="3 6" id="KW-0378">Hydrolase</keyword>
<feature type="binding site" evidence="6">
    <location>
        <position position="131"/>
    </location>
    <ligand>
        <name>Fe cation</name>
        <dbReference type="ChEBI" id="CHEBI:24875"/>
    </ligand>
</feature>
<name>A0A0B2AP37_9MICC</name>
<proteinExistence type="inferred from homology"/>
<feature type="binding site" evidence="6">
    <location>
        <position position="135"/>
    </location>
    <ligand>
        <name>Fe cation</name>
        <dbReference type="ChEBI" id="CHEBI:24875"/>
    </ligand>
</feature>
<dbReference type="EC" id="3.5.1.88" evidence="6"/>
<evidence type="ECO:0000256" key="4">
    <source>
        <dbReference type="ARBA" id="ARBA00022917"/>
    </source>
</evidence>
<organism evidence="7 8">
    <name type="scientific">Sinomonas humi</name>
    <dbReference type="NCBI Taxonomy" id="1338436"/>
    <lineage>
        <taxon>Bacteria</taxon>
        <taxon>Bacillati</taxon>
        <taxon>Actinomycetota</taxon>
        <taxon>Actinomycetes</taxon>
        <taxon>Micrococcales</taxon>
        <taxon>Micrococcaceae</taxon>
        <taxon>Sinomonas</taxon>
    </lineage>
</organism>
<accession>A0A0B2AP37</accession>
<dbReference type="Gene3D" id="3.90.45.10">
    <property type="entry name" value="Peptide deformylase"/>
    <property type="match status" value="1"/>
</dbReference>
<dbReference type="PRINTS" id="PR01576">
    <property type="entry name" value="PDEFORMYLASE"/>
</dbReference>
<feature type="active site" evidence="6">
    <location>
        <position position="132"/>
    </location>
</feature>
<gene>
    <name evidence="6" type="primary">def</name>
    <name evidence="7" type="ORF">LK10_01670</name>
</gene>
<comment type="caution">
    <text evidence="7">The sequence shown here is derived from an EMBL/GenBank/DDBJ whole genome shotgun (WGS) entry which is preliminary data.</text>
</comment>
<dbReference type="CDD" id="cd00487">
    <property type="entry name" value="Pep_deformylase"/>
    <property type="match status" value="1"/>
</dbReference>
<dbReference type="EMBL" id="JTDL01000033">
    <property type="protein sequence ID" value="KHL05162.1"/>
    <property type="molecule type" value="Genomic_DNA"/>
</dbReference>
<sequence>MAILPIRIIGDPVLRTPADPVTEFGPELERLVADMMETMEDVDGAGLAAPQVGVGQRVFTYQIDGQRGHLVNPVLTLSDDFQDDVVEGCLSIPGVAYPLRRRRAVQARGYDVHGNPVEIEAEGMLARAFQHETDHLDGVLFVDRLEGDDRRAAQRVIRRLDYSSVASATATKRAGHVGSAFGTGASFGGGSFGGPASPGAGAPA</sequence>
<comment type="function">
    <text evidence="6">Removes the formyl group from the N-terminal Met of newly synthesized proteins. Requires at least a dipeptide for an efficient rate of reaction. N-terminal L-methionine is a prerequisite for activity but the enzyme has broad specificity at other positions.</text>
</comment>
<evidence type="ECO:0000256" key="6">
    <source>
        <dbReference type="HAMAP-Rule" id="MF_00163"/>
    </source>
</evidence>
<dbReference type="GO" id="GO:0046872">
    <property type="term" value="F:metal ion binding"/>
    <property type="evidence" value="ECO:0007669"/>
    <property type="project" value="UniProtKB-KW"/>
</dbReference>
<dbReference type="AlphaFoldDB" id="A0A0B2AP37"/>
<comment type="similarity">
    <text evidence="1 6">Belongs to the polypeptide deformylase family.</text>
</comment>
<dbReference type="OrthoDB" id="9804313at2"/>
<keyword evidence="8" id="KW-1185">Reference proteome</keyword>
<comment type="cofactor">
    <cofactor evidence="6">
        <name>Fe(2+)</name>
        <dbReference type="ChEBI" id="CHEBI:29033"/>
    </cofactor>
    <text evidence="6">Binds 1 Fe(2+) ion.</text>
</comment>